<gene>
    <name evidence="2" type="ORF">D9756_000806</name>
</gene>
<accession>A0A8H5GF81</accession>
<proteinExistence type="predicted"/>
<feature type="region of interest" description="Disordered" evidence="1">
    <location>
        <begin position="109"/>
        <end position="146"/>
    </location>
</feature>
<organism evidence="2 3">
    <name type="scientific">Leucocoprinus leucothites</name>
    <dbReference type="NCBI Taxonomy" id="201217"/>
    <lineage>
        <taxon>Eukaryota</taxon>
        <taxon>Fungi</taxon>
        <taxon>Dikarya</taxon>
        <taxon>Basidiomycota</taxon>
        <taxon>Agaricomycotina</taxon>
        <taxon>Agaricomycetes</taxon>
        <taxon>Agaricomycetidae</taxon>
        <taxon>Agaricales</taxon>
        <taxon>Agaricineae</taxon>
        <taxon>Agaricaceae</taxon>
        <taxon>Leucocoprinus</taxon>
    </lineage>
</organism>
<protein>
    <submittedName>
        <fullName evidence="2">Uncharacterized protein</fullName>
    </submittedName>
</protein>
<evidence type="ECO:0000313" key="3">
    <source>
        <dbReference type="Proteomes" id="UP000559027"/>
    </source>
</evidence>
<name>A0A8H5GF81_9AGAR</name>
<keyword evidence="3" id="KW-1185">Reference proteome</keyword>
<dbReference type="Proteomes" id="UP000559027">
    <property type="component" value="Unassembled WGS sequence"/>
</dbReference>
<dbReference type="EMBL" id="JAACJO010000001">
    <property type="protein sequence ID" value="KAF5363949.1"/>
    <property type="molecule type" value="Genomic_DNA"/>
</dbReference>
<reference evidence="2 3" key="1">
    <citation type="journal article" date="2020" name="ISME J.">
        <title>Uncovering the hidden diversity of litter-decomposition mechanisms in mushroom-forming fungi.</title>
        <authorList>
            <person name="Floudas D."/>
            <person name="Bentzer J."/>
            <person name="Ahren D."/>
            <person name="Johansson T."/>
            <person name="Persson P."/>
            <person name="Tunlid A."/>
        </authorList>
    </citation>
    <scope>NUCLEOTIDE SEQUENCE [LARGE SCALE GENOMIC DNA]</scope>
    <source>
        <strain evidence="2 3">CBS 146.42</strain>
    </source>
</reference>
<comment type="caution">
    <text evidence="2">The sequence shown here is derived from an EMBL/GenBank/DDBJ whole genome shotgun (WGS) entry which is preliminary data.</text>
</comment>
<dbReference type="AlphaFoldDB" id="A0A8H5GF81"/>
<evidence type="ECO:0000313" key="2">
    <source>
        <dbReference type="EMBL" id="KAF5363949.1"/>
    </source>
</evidence>
<evidence type="ECO:0000256" key="1">
    <source>
        <dbReference type="SAM" id="MobiDB-lite"/>
    </source>
</evidence>
<dbReference type="CDD" id="cd12148">
    <property type="entry name" value="fungal_TF_MHR"/>
    <property type="match status" value="1"/>
</dbReference>
<dbReference type="OrthoDB" id="3364175at2759"/>
<sequence length="528" mass="57139">MDPLNRPSGSSFNSITLPYTTRIGTSPPGTSVTAVAGAEGGQVPKCVLLVVDESLRATGAACPVTNGNSSVTEAIHAVNGTARGSQFRHLLSSVLDSIDRRATEQCMYRPTIPPSLRHLAHSQSPSESEQGENDAPDSGLVSGAEQRTRPVPPQFLTQTKPAIPAPLPDNQQYSEVVDVLSAIGQLLTHKGVDEEGGSDLGIRGITKFFKQVNSYFPDPELSSWLSEYFFSDTPVPSLWPILHRASLQTTSAQLDNEFSLATNYAVLIATVNLLSLQSLPFSSNDTIIFRNYEGDRDDLQARLYEFIAPLLMSFELLSRPKLEDVQASLLLSIYHLNEGNHAAAFWLSGISIRSAQLGFQKIVAQQYRALAVLSPSFLRWGEFSVISFDAVFALALLDSVNATQADEHLTEIFSWVTLSQSLLEKAPAHNIHARKGLSALDVLRSALLTAATPTSNLHRTPHFGLNPEMVTLAEEQPSPPALLEGLSTGDLPGGVLPNLISQPEVDLLRSDALADRVQDFLHSCIAVS</sequence>